<evidence type="ECO:0000313" key="5">
    <source>
        <dbReference type="EMBL" id="MST35220.1"/>
    </source>
</evidence>
<reference evidence="5 6" key="1">
    <citation type="submission" date="2019-11" db="EMBL/GenBank/DDBJ databases">
        <title>Acidiferrimicrobium australis gen. nov., sp. nov., an acidophilic and obligately heterotrophic, member of the Actinobacteria that catalyses dissimilatory oxido- reduction of iron isolated from metal-rich acidic water in Chile.</title>
        <authorList>
            <person name="Gonzalez D."/>
            <person name="Huber K."/>
            <person name="Hedrich S."/>
            <person name="Rojas-Villalobos C."/>
            <person name="Quatrini R."/>
            <person name="Dinamarca M.A."/>
            <person name="Schwarz A."/>
            <person name="Canales C."/>
            <person name="Nancucheo I."/>
        </authorList>
    </citation>
    <scope>NUCLEOTIDE SEQUENCE [LARGE SCALE GENOMIC DNA]</scope>
    <source>
        <strain evidence="5 6">USS-CCA1</strain>
    </source>
</reference>
<organism evidence="5 6">
    <name type="scientific">Acidiferrimicrobium australe</name>
    <dbReference type="NCBI Taxonomy" id="2664430"/>
    <lineage>
        <taxon>Bacteria</taxon>
        <taxon>Bacillati</taxon>
        <taxon>Actinomycetota</taxon>
        <taxon>Acidimicrobiia</taxon>
        <taxon>Acidimicrobiales</taxon>
        <taxon>Acidimicrobiaceae</taxon>
        <taxon>Acidiferrimicrobium</taxon>
    </lineage>
</organism>
<comment type="caution">
    <text evidence="5">The sequence shown here is derived from an EMBL/GenBank/DDBJ whole genome shotgun (WGS) entry which is preliminary data.</text>
</comment>
<dbReference type="InterPro" id="IPR016102">
    <property type="entry name" value="Succinyl-CoA_synth-like"/>
</dbReference>
<gene>
    <name evidence="5" type="ORF">GHK86_21115</name>
</gene>
<accession>A0ABW9QZG1</accession>
<proteinExistence type="predicted"/>
<keyword evidence="1" id="KW-0436">Ligase</keyword>
<dbReference type="EMBL" id="WJHE01001528">
    <property type="protein sequence ID" value="MST35220.1"/>
    <property type="molecule type" value="Genomic_DNA"/>
</dbReference>
<sequence>MDAAAELHLASNDLPAGPIGLISQSGNLALEVGMRAEAARLGFARFASIGNQADLQVADLVEDFALAPGIEAIALYCEDFRDGRRFLEVARAATDAGTPVVMITVGASEAAARAARSHTGAMVSGQRSIEAACRAAGIEQVQTPKELVDLLQGLLLPAAPRGRRVAILADGGGHGAVAAEVAER</sequence>
<evidence type="ECO:0000256" key="2">
    <source>
        <dbReference type="ARBA" id="ARBA00022741"/>
    </source>
</evidence>
<dbReference type="Gene3D" id="3.40.50.261">
    <property type="entry name" value="Succinyl-CoA synthetase domains"/>
    <property type="match status" value="1"/>
</dbReference>
<protein>
    <submittedName>
        <fullName evidence="5">CoA-binding protein</fullName>
    </submittedName>
</protein>
<dbReference type="Pfam" id="PF13607">
    <property type="entry name" value="Succ_CoA_lig"/>
    <property type="match status" value="1"/>
</dbReference>
<keyword evidence="2" id="KW-0547">Nucleotide-binding</keyword>
<dbReference type="Proteomes" id="UP000437736">
    <property type="component" value="Unassembled WGS sequence"/>
</dbReference>
<dbReference type="InterPro" id="IPR032875">
    <property type="entry name" value="Succ_CoA_lig_flav_dom"/>
</dbReference>
<dbReference type="PANTHER" id="PTHR43334:SF1">
    <property type="entry name" value="3-HYDROXYPROPIONATE--COA LIGASE [ADP-FORMING]"/>
    <property type="match status" value="1"/>
</dbReference>
<feature type="non-terminal residue" evidence="5">
    <location>
        <position position="184"/>
    </location>
</feature>
<evidence type="ECO:0000256" key="1">
    <source>
        <dbReference type="ARBA" id="ARBA00022598"/>
    </source>
</evidence>
<evidence type="ECO:0000313" key="6">
    <source>
        <dbReference type="Proteomes" id="UP000437736"/>
    </source>
</evidence>
<evidence type="ECO:0000256" key="3">
    <source>
        <dbReference type="ARBA" id="ARBA00022840"/>
    </source>
</evidence>
<evidence type="ECO:0000259" key="4">
    <source>
        <dbReference type="Pfam" id="PF13607"/>
    </source>
</evidence>
<dbReference type="SUPFAM" id="SSF52210">
    <property type="entry name" value="Succinyl-CoA synthetase domains"/>
    <property type="match status" value="1"/>
</dbReference>
<keyword evidence="6" id="KW-1185">Reference proteome</keyword>
<dbReference type="InterPro" id="IPR051538">
    <property type="entry name" value="Acyl-CoA_Synth/Transferase"/>
</dbReference>
<keyword evidence="3" id="KW-0067">ATP-binding</keyword>
<name>A0ABW9QZG1_9ACTN</name>
<feature type="domain" description="Succinyl-CoA synthetase-like flavodoxin" evidence="4">
    <location>
        <begin position="16"/>
        <end position="152"/>
    </location>
</feature>
<dbReference type="PANTHER" id="PTHR43334">
    <property type="entry name" value="ACETATE--COA LIGASE [ADP-FORMING]"/>
    <property type="match status" value="1"/>
</dbReference>